<protein>
    <submittedName>
        <fullName evidence="1">Uncharacterized protein</fullName>
    </submittedName>
</protein>
<keyword evidence="2" id="KW-1185">Reference proteome</keyword>
<proteinExistence type="predicted"/>
<dbReference type="Proteomes" id="UP001451303">
    <property type="component" value="Unassembled WGS sequence"/>
</dbReference>
<organism evidence="1 2">
    <name type="scientific">Neurospora intermedia</name>
    <dbReference type="NCBI Taxonomy" id="5142"/>
    <lineage>
        <taxon>Eukaryota</taxon>
        <taxon>Fungi</taxon>
        <taxon>Dikarya</taxon>
        <taxon>Ascomycota</taxon>
        <taxon>Pezizomycotina</taxon>
        <taxon>Sordariomycetes</taxon>
        <taxon>Sordariomycetidae</taxon>
        <taxon>Sordariales</taxon>
        <taxon>Sordariaceae</taxon>
        <taxon>Neurospora</taxon>
    </lineage>
</organism>
<accession>A0ABR3DBF9</accession>
<dbReference type="EMBL" id="JAVLET010000005">
    <property type="protein sequence ID" value="KAL0470017.1"/>
    <property type="molecule type" value="Genomic_DNA"/>
</dbReference>
<comment type="caution">
    <text evidence="1">The sequence shown here is derived from an EMBL/GenBank/DDBJ whole genome shotgun (WGS) entry which is preliminary data.</text>
</comment>
<sequence length="61" mass="7176">MKCRSVCETGPPFLERGRVQHNLLFDYIHIVSPIQLSTPLAVFGHRFTPKHNDTWQQPFHF</sequence>
<evidence type="ECO:0000313" key="1">
    <source>
        <dbReference type="EMBL" id="KAL0470017.1"/>
    </source>
</evidence>
<evidence type="ECO:0000313" key="2">
    <source>
        <dbReference type="Proteomes" id="UP001451303"/>
    </source>
</evidence>
<reference evidence="1 2" key="1">
    <citation type="submission" date="2023-09" db="EMBL/GenBank/DDBJ databases">
        <title>Multi-omics analysis of a traditional fermented food reveals byproduct-associated fungal strains for waste-to-food upcycling.</title>
        <authorList>
            <consortium name="Lawrence Berkeley National Laboratory"/>
            <person name="Rekdal V.M."/>
            <person name="Villalobos-Escobedo J.M."/>
            <person name="Rodriguez-Valeron N."/>
            <person name="Garcia M.O."/>
            <person name="Vasquez D.P."/>
            <person name="Damayanti I."/>
            <person name="Sorensen P.M."/>
            <person name="Baidoo E.E."/>
            <person name="De Carvalho A.C."/>
            <person name="Riley R."/>
            <person name="Lipzen A."/>
            <person name="He G."/>
            <person name="Yan M."/>
            <person name="Haridas S."/>
            <person name="Daum C."/>
            <person name="Yoshinaga Y."/>
            <person name="Ng V."/>
            <person name="Grigoriev I.V."/>
            <person name="Munk R."/>
            <person name="Nuraida L."/>
            <person name="Wijaya C.H."/>
            <person name="Morales P.-C."/>
            <person name="Keasling J.D."/>
        </authorList>
    </citation>
    <scope>NUCLEOTIDE SEQUENCE [LARGE SCALE GENOMIC DNA]</scope>
    <source>
        <strain evidence="1 2">FGSC 2613</strain>
    </source>
</reference>
<gene>
    <name evidence="1" type="ORF">QR685DRAFT_443722</name>
</gene>
<name>A0ABR3DBF9_NEUIN</name>